<evidence type="ECO:0000256" key="1">
    <source>
        <dbReference type="SAM" id="Phobius"/>
    </source>
</evidence>
<feature type="transmembrane region" description="Helical" evidence="1">
    <location>
        <begin position="114"/>
        <end position="137"/>
    </location>
</feature>
<evidence type="ECO:0008006" key="3">
    <source>
        <dbReference type="Google" id="ProtNLM"/>
    </source>
</evidence>
<evidence type="ECO:0000313" key="2">
    <source>
        <dbReference type="EMBL" id="CAG6685964.1"/>
    </source>
</evidence>
<dbReference type="EMBL" id="HBUF01274275">
    <property type="protein sequence ID" value="CAG6685964.1"/>
    <property type="molecule type" value="Transcribed_RNA"/>
</dbReference>
<sequence length="319" mass="36946">MPVSILRSVISGIRNKLTKLIQIIHCCFLKDESRVTKYLRIELKLLIMVGLLQLPNSLPEKSTLERGTENSIAQRVTHARSTLYKLYMGFSFSFYATFLILIYICILTKSSKEFIEFFTAMVELLGMTMIFAELIIFNSNRSKLIDLLERMDKFDVKSQGRIFTSCRRLERLIWFGCKSGLVLMFLLKFSVPFFPIDAQSAAHVQSIYGFKYPKNRLPLCLGIPFVDTSEPKWFYVLYVLEIYAGRSEEGCHRYQPRLLVEIFNPQFSIHLIFSLEMNLQRLGIATLVAAVLAHVSQMTTRYCDYSILLVSTTRYCEFS</sequence>
<proteinExistence type="predicted"/>
<keyword evidence="1" id="KW-0812">Transmembrane</keyword>
<accession>A0A8D8TGA9</accession>
<name>A0A8D8TGA9_9HEMI</name>
<protein>
    <recommendedName>
        <fullName evidence="3">Odorant receptor</fullName>
    </recommendedName>
</protein>
<feature type="transmembrane region" description="Helical" evidence="1">
    <location>
        <begin position="86"/>
        <end position="107"/>
    </location>
</feature>
<keyword evidence="1" id="KW-0472">Membrane</keyword>
<organism evidence="2">
    <name type="scientific">Cacopsylla melanoneura</name>
    <dbReference type="NCBI Taxonomy" id="428564"/>
    <lineage>
        <taxon>Eukaryota</taxon>
        <taxon>Metazoa</taxon>
        <taxon>Ecdysozoa</taxon>
        <taxon>Arthropoda</taxon>
        <taxon>Hexapoda</taxon>
        <taxon>Insecta</taxon>
        <taxon>Pterygota</taxon>
        <taxon>Neoptera</taxon>
        <taxon>Paraneoptera</taxon>
        <taxon>Hemiptera</taxon>
        <taxon>Sternorrhyncha</taxon>
        <taxon>Psylloidea</taxon>
        <taxon>Psyllidae</taxon>
        <taxon>Psyllinae</taxon>
        <taxon>Cacopsylla</taxon>
    </lineage>
</organism>
<keyword evidence="1" id="KW-1133">Transmembrane helix</keyword>
<reference evidence="2" key="1">
    <citation type="submission" date="2021-05" db="EMBL/GenBank/DDBJ databases">
        <authorList>
            <person name="Alioto T."/>
            <person name="Alioto T."/>
            <person name="Gomez Garrido J."/>
        </authorList>
    </citation>
    <scope>NUCLEOTIDE SEQUENCE</scope>
</reference>
<feature type="transmembrane region" description="Helical" evidence="1">
    <location>
        <begin position="172"/>
        <end position="191"/>
    </location>
</feature>
<dbReference type="AlphaFoldDB" id="A0A8D8TGA9"/>